<keyword evidence="2" id="KW-0812">Transmembrane</keyword>
<organism evidence="3 4">
    <name type="scientific">Arenivirga flava</name>
    <dbReference type="NCBI Taxonomy" id="1930060"/>
    <lineage>
        <taxon>Bacteria</taxon>
        <taxon>Bacillati</taxon>
        <taxon>Actinomycetota</taxon>
        <taxon>Actinomycetes</taxon>
        <taxon>Micrococcales</taxon>
        <taxon>Microbacteriaceae</taxon>
        <taxon>Arenivirga</taxon>
    </lineage>
</organism>
<dbReference type="Proteomes" id="UP001157160">
    <property type="component" value="Unassembled WGS sequence"/>
</dbReference>
<feature type="transmembrane region" description="Helical" evidence="2">
    <location>
        <begin position="158"/>
        <end position="179"/>
    </location>
</feature>
<evidence type="ECO:0000256" key="1">
    <source>
        <dbReference type="SAM" id="MobiDB-lite"/>
    </source>
</evidence>
<dbReference type="EMBL" id="BSUL01000001">
    <property type="protein sequence ID" value="GMA28863.1"/>
    <property type="molecule type" value="Genomic_DNA"/>
</dbReference>
<comment type="caution">
    <text evidence="3">The sequence shown here is derived from an EMBL/GenBank/DDBJ whole genome shotgun (WGS) entry which is preliminary data.</text>
</comment>
<feature type="region of interest" description="Disordered" evidence="1">
    <location>
        <begin position="96"/>
        <end position="117"/>
    </location>
</feature>
<keyword evidence="2" id="KW-1133">Transmembrane helix</keyword>
<evidence type="ECO:0000256" key="2">
    <source>
        <dbReference type="SAM" id="Phobius"/>
    </source>
</evidence>
<gene>
    <name evidence="3" type="ORF">GCM10025874_21160</name>
</gene>
<protein>
    <recommendedName>
        <fullName evidence="5">Small multidrug efflux protein</fullName>
    </recommendedName>
</protein>
<dbReference type="RefSeq" id="WP_284232437.1">
    <property type="nucleotide sequence ID" value="NZ_BSUL01000001.1"/>
</dbReference>
<accession>A0AA37UEH9</accession>
<feature type="transmembrane region" description="Helical" evidence="2">
    <location>
        <begin position="124"/>
        <end position="146"/>
    </location>
</feature>
<evidence type="ECO:0000313" key="3">
    <source>
        <dbReference type="EMBL" id="GMA28863.1"/>
    </source>
</evidence>
<feature type="transmembrane region" description="Helical" evidence="2">
    <location>
        <begin position="53"/>
        <end position="74"/>
    </location>
</feature>
<keyword evidence="2" id="KW-0472">Membrane</keyword>
<evidence type="ECO:0000313" key="4">
    <source>
        <dbReference type="Proteomes" id="UP001157160"/>
    </source>
</evidence>
<evidence type="ECO:0008006" key="5">
    <source>
        <dbReference type="Google" id="ProtNLM"/>
    </source>
</evidence>
<reference evidence="3 4" key="1">
    <citation type="journal article" date="2014" name="Int. J. Syst. Evol. Microbiol.">
        <title>Complete genome sequence of Corynebacterium casei LMG S-19264T (=DSM 44701T), isolated from a smear-ripened cheese.</title>
        <authorList>
            <consortium name="US DOE Joint Genome Institute (JGI-PGF)"/>
            <person name="Walter F."/>
            <person name="Albersmeier A."/>
            <person name="Kalinowski J."/>
            <person name="Ruckert C."/>
        </authorList>
    </citation>
    <scope>NUCLEOTIDE SEQUENCE [LARGE SCALE GENOMIC DNA]</scope>
    <source>
        <strain evidence="3 4">NBRC 112289</strain>
    </source>
</reference>
<proteinExistence type="predicted"/>
<keyword evidence="4" id="KW-1185">Reference proteome</keyword>
<dbReference type="AlphaFoldDB" id="A0AA37UEH9"/>
<sequence>MNPIASLIEGFRELVASVPDPVQPLVIALTAIVPFLEGEVGAMLGVVGGLHPVLAGFAAVVGNFLCVLAIVLLGDRFRLWIGARQAAKRATRSGRVDAAAEEDSAQPRRVSKGQSRARRNLERFGVPGASILGPLAMPTQFTAALLAATGSRRSWVLLWQAIAIVLWTSISAVGSWLAIHLVSSV</sequence>
<name>A0AA37UEH9_9MICO</name>